<dbReference type="Proteomes" id="UP000563524">
    <property type="component" value="Unassembled WGS sequence"/>
</dbReference>
<protein>
    <recommendedName>
        <fullName evidence="3">Glycoside hydrolase family 65</fullName>
    </recommendedName>
</protein>
<gene>
    <name evidence="1" type="ORF">GGQ59_002115</name>
</gene>
<dbReference type="GO" id="GO:0005975">
    <property type="term" value="P:carbohydrate metabolic process"/>
    <property type="evidence" value="ECO:0007669"/>
    <property type="project" value="InterPro"/>
</dbReference>
<name>A0A840I611_9PROT</name>
<comment type="caution">
    <text evidence="1">The sequence shown here is derived from an EMBL/GenBank/DDBJ whole genome shotgun (WGS) entry which is preliminary data.</text>
</comment>
<dbReference type="InterPro" id="IPR008928">
    <property type="entry name" value="6-hairpin_glycosidase_sf"/>
</dbReference>
<keyword evidence="2" id="KW-1185">Reference proteome</keyword>
<dbReference type="SUPFAM" id="SSF48208">
    <property type="entry name" value="Six-hairpin glycosidases"/>
    <property type="match status" value="1"/>
</dbReference>
<reference evidence="1 2" key="1">
    <citation type="submission" date="2020-08" db="EMBL/GenBank/DDBJ databases">
        <title>Genomic Encyclopedia of Type Strains, Phase IV (KMG-IV): sequencing the most valuable type-strain genomes for metagenomic binning, comparative biology and taxonomic classification.</title>
        <authorList>
            <person name="Goeker M."/>
        </authorList>
    </citation>
    <scope>NUCLEOTIDE SEQUENCE [LARGE SCALE GENOMIC DNA]</scope>
    <source>
        <strain evidence="1 2">DSM 102850</strain>
    </source>
</reference>
<evidence type="ECO:0000313" key="2">
    <source>
        <dbReference type="Proteomes" id="UP000563524"/>
    </source>
</evidence>
<dbReference type="RefSeq" id="WP_183818309.1">
    <property type="nucleotide sequence ID" value="NZ_JACHOB010000004.1"/>
</dbReference>
<accession>A0A840I611</accession>
<dbReference type="Gene3D" id="1.50.10.10">
    <property type="match status" value="1"/>
</dbReference>
<dbReference type="EMBL" id="JACHOB010000004">
    <property type="protein sequence ID" value="MBB4659578.1"/>
    <property type="molecule type" value="Genomic_DNA"/>
</dbReference>
<dbReference type="AlphaFoldDB" id="A0A840I611"/>
<proteinExistence type="predicted"/>
<organism evidence="1 2">
    <name type="scientific">Parvularcula dongshanensis</name>
    <dbReference type="NCBI Taxonomy" id="1173995"/>
    <lineage>
        <taxon>Bacteria</taxon>
        <taxon>Pseudomonadati</taxon>
        <taxon>Pseudomonadota</taxon>
        <taxon>Alphaproteobacteria</taxon>
        <taxon>Parvularculales</taxon>
        <taxon>Parvularculaceae</taxon>
        <taxon>Parvularcula</taxon>
    </lineage>
</organism>
<evidence type="ECO:0008006" key="3">
    <source>
        <dbReference type="Google" id="ProtNLM"/>
    </source>
</evidence>
<dbReference type="InterPro" id="IPR012341">
    <property type="entry name" value="6hp_glycosidase-like_sf"/>
</dbReference>
<evidence type="ECO:0000313" key="1">
    <source>
        <dbReference type="EMBL" id="MBB4659578.1"/>
    </source>
</evidence>
<sequence>MTTLVGISAAQTSPIDREALVARHAVTLERIDPHAAVMVGNGSLALSLDVTGLQGLRDAYAEHSPLLTEAQWAWHSFPNPEGYALDDAMKPIEVGGRSYDYPYIEDWAEADANPAIGWLRENPHRYSLGRLSFRLADGAEGEGRALSEEDVEDARQTLDLWSGTATSTFAIQGEPVVVSTRVHPDADVVLVEISSPLIEARQLGIDLAFPYVAKNLNPDPADWSSPDRHTTRLEEADGRILLERRLDADGYAASLVTEGATTPRLAEPHRVAIRPNAKTDTLRIALAFGPDAAALPTVEDFGEMVAASDAAWAAFWEEGGAVDLSGTDDPRAAELERRIVLSQYLTRVNGGTKLIPQEEGLYSNSWNGKFHHEMHWWHAAHFALWGREELLAPSLDWYRETLPMARERAAHYRREGAWWPKMTGDDARESPSTINPFIMWQQPHPIALAELLYRASPSRSVLEENAEVVFATADLLASFLTETEEGVLRLGPPVIPVQENWPAKTTYDPAFELAYWAYGLRTAQVWRERIGREPEPSWQAALDGLPPLPMAAGLYLPVGGEESFWTDVDKDACANGIGTTGGATMSGPAPDHDCHNRDHPSFLMAVGMIPGTDVDAEAMRRTMDATDRLWDFRQTWGWDFPMLAMTAARLGEPERALNYLMMDAANNQYGVTGMTPRYHLAETGWVRDADTYFPSNGSLLAAVALMAAGWDGSEGDAPGFPEDWVVRHEGLNPLP</sequence>